<feature type="compositionally biased region" description="Polar residues" evidence="1">
    <location>
        <begin position="407"/>
        <end position="425"/>
    </location>
</feature>
<sequence length="587" mass="66167">MDQASQITDENPPSFSSKVGVNLNQFKRMAYEKIGVATDITPLPEDYILLENQVAQFKILISELLKLWKLTVSEDRYSDYTFSMRQSTDPKSSFTDMFWAKKPNRQSFTSDLNTRNRLNSTSSIDFSVKSINENDLAPPLYSSVSSACISAAIDIGLEQPLGNILFKFGSIEQNIGQFKNSMDQTIYNESWPKLTSLLSTKLAEINEACSLVHKYRLALDAARSLYQPKPSVPKTSETDDTLEKNSTDKTSNTSIVDESLTQIDNNSIMPVHDEQAHFYSSINEAIKKMRGLLSSTALYEIILIYTKQQLLFFRESTNILTDLLPEIETAKINHDNFYFSDIINSEPKQQQINSQTFSNSPKLSSPQIQSKQNSESHDSPKQSTSSDLNLAQNELNTTIPSVKIDASDNSTTKSGVNNPETKQKSNLLTKNTQYMDKFLELDDTQSIDLNSDKENSVDFGNISISKLNLQDKPAQDLTNDHKSDKTLVYKKLRKRAQPKPIVETIPPLLNQEEEVAPEISISSVDTIEPETKTPTNFVQDEKTNKEEYTTSENNVRRDSSSEFFEFSDLSTSHDNHTASLSEKTTTK</sequence>
<dbReference type="Proteomes" id="UP000245383">
    <property type="component" value="Unassembled WGS sequence"/>
</dbReference>
<proteinExistence type="predicted"/>
<dbReference type="Gene3D" id="1.20.1270.60">
    <property type="entry name" value="Arfaptin homology (AH) domain/BAR domain"/>
    <property type="match status" value="1"/>
</dbReference>
<dbReference type="STRING" id="133385.A0A2T9YWX8"/>
<evidence type="ECO:0000313" key="3">
    <source>
        <dbReference type="Proteomes" id="UP000245383"/>
    </source>
</evidence>
<feature type="compositionally biased region" description="Low complexity" evidence="1">
    <location>
        <begin position="561"/>
        <end position="570"/>
    </location>
</feature>
<accession>A0A2T9YWX8</accession>
<evidence type="ECO:0000313" key="2">
    <source>
        <dbReference type="EMBL" id="PVU96843.1"/>
    </source>
</evidence>
<organism evidence="2 3">
    <name type="scientific">Smittium simulii</name>
    <dbReference type="NCBI Taxonomy" id="133385"/>
    <lineage>
        <taxon>Eukaryota</taxon>
        <taxon>Fungi</taxon>
        <taxon>Fungi incertae sedis</taxon>
        <taxon>Zoopagomycota</taxon>
        <taxon>Kickxellomycotina</taxon>
        <taxon>Harpellomycetes</taxon>
        <taxon>Harpellales</taxon>
        <taxon>Legeriomycetaceae</taxon>
        <taxon>Smittium</taxon>
    </lineage>
</organism>
<comment type="caution">
    <text evidence="2">The sequence shown here is derived from an EMBL/GenBank/DDBJ whole genome shotgun (WGS) entry which is preliminary data.</text>
</comment>
<feature type="compositionally biased region" description="Polar residues" evidence="1">
    <location>
        <begin position="577"/>
        <end position="587"/>
    </location>
</feature>
<evidence type="ECO:0008006" key="4">
    <source>
        <dbReference type="Google" id="ProtNLM"/>
    </source>
</evidence>
<dbReference type="InterPro" id="IPR027267">
    <property type="entry name" value="AH/BAR_dom_sf"/>
</dbReference>
<feature type="compositionally biased region" description="Polar residues" evidence="1">
    <location>
        <begin position="349"/>
        <end position="373"/>
    </location>
</feature>
<evidence type="ECO:0000256" key="1">
    <source>
        <dbReference type="SAM" id="MobiDB-lite"/>
    </source>
</evidence>
<dbReference type="InterPro" id="IPR018859">
    <property type="entry name" value="BAR_dom-cont"/>
</dbReference>
<dbReference type="OrthoDB" id="5549748at2759"/>
<feature type="region of interest" description="Disordered" evidence="1">
    <location>
        <begin position="228"/>
        <end position="254"/>
    </location>
</feature>
<gene>
    <name evidence="2" type="ORF">BB561_000941</name>
</gene>
<feature type="region of interest" description="Disordered" evidence="1">
    <location>
        <begin position="349"/>
        <end position="425"/>
    </location>
</feature>
<feature type="region of interest" description="Disordered" evidence="1">
    <location>
        <begin position="525"/>
        <end position="587"/>
    </location>
</feature>
<dbReference type="EMBL" id="MBFR01000023">
    <property type="protein sequence ID" value="PVU96843.1"/>
    <property type="molecule type" value="Genomic_DNA"/>
</dbReference>
<protein>
    <recommendedName>
        <fullName evidence="4">BAR domain-containing protein</fullName>
    </recommendedName>
</protein>
<feature type="compositionally biased region" description="Polar residues" evidence="1">
    <location>
        <begin position="381"/>
        <end position="400"/>
    </location>
</feature>
<dbReference type="SUPFAM" id="SSF103657">
    <property type="entry name" value="BAR/IMD domain-like"/>
    <property type="match status" value="1"/>
</dbReference>
<dbReference type="AlphaFoldDB" id="A0A2T9YWX8"/>
<keyword evidence="3" id="KW-1185">Reference proteome</keyword>
<dbReference type="Pfam" id="PF10455">
    <property type="entry name" value="BAR_2"/>
    <property type="match status" value="1"/>
</dbReference>
<feature type="compositionally biased region" description="Basic and acidic residues" evidence="1">
    <location>
        <begin position="539"/>
        <end position="560"/>
    </location>
</feature>
<reference evidence="2 3" key="1">
    <citation type="journal article" date="2018" name="MBio">
        <title>Comparative Genomics Reveals the Core Gene Toolbox for the Fungus-Insect Symbiosis.</title>
        <authorList>
            <person name="Wang Y."/>
            <person name="Stata M."/>
            <person name="Wang W."/>
            <person name="Stajich J.E."/>
            <person name="White M.M."/>
            <person name="Moncalvo J.M."/>
        </authorList>
    </citation>
    <scope>NUCLEOTIDE SEQUENCE [LARGE SCALE GENOMIC DNA]</scope>
    <source>
        <strain evidence="2 3">SWE-8-4</strain>
    </source>
</reference>
<name>A0A2T9YWX8_9FUNG</name>